<dbReference type="Proteomes" id="UP000030428">
    <property type="component" value="Unassembled WGS sequence"/>
</dbReference>
<dbReference type="EMBL" id="JSZA02000054">
    <property type="protein sequence ID" value="KHD09923.1"/>
    <property type="molecule type" value="Genomic_DNA"/>
</dbReference>
<accession>A0A0A6RNN6</accession>
<evidence type="ECO:0000313" key="1">
    <source>
        <dbReference type="EMBL" id="KHD09923.1"/>
    </source>
</evidence>
<proteinExistence type="predicted"/>
<protein>
    <recommendedName>
        <fullName evidence="3">CHAT domain-containing protein</fullName>
    </recommendedName>
</protein>
<evidence type="ECO:0008006" key="3">
    <source>
        <dbReference type="Google" id="ProtNLM"/>
    </source>
</evidence>
<organism evidence="1 2">
    <name type="scientific">Candidatus Thiomargarita nelsonii</name>
    <dbReference type="NCBI Taxonomy" id="1003181"/>
    <lineage>
        <taxon>Bacteria</taxon>
        <taxon>Pseudomonadati</taxon>
        <taxon>Pseudomonadota</taxon>
        <taxon>Gammaproteobacteria</taxon>
        <taxon>Thiotrichales</taxon>
        <taxon>Thiotrichaceae</taxon>
        <taxon>Thiomargarita</taxon>
    </lineage>
</organism>
<comment type="caution">
    <text evidence="1">The sequence shown here is derived from an EMBL/GenBank/DDBJ whole genome shotgun (WGS) entry which is preliminary data.</text>
</comment>
<gene>
    <name evidence="1" type="ORF">PN36_15080</name>
</gene>
<reference evidence="1 2" key="1">
    <citation type="journal article" date="2016" name="Front. Microbiol.">
        <title>Single-Cell (Meta-)Genomics of a Dimorphic Candidatus Thiomargarita nelsonii Reveals Genomic Plasticity.</title>
        <authorList>
            <person name="Flood B.E."/>
            <person name="Fliss P."/>
            <person name="Jones D.S."/>
            <person name="Dick G.J."/>
            <person name="Jain S."/>
            <person name="Kaster A.K."/>
            <person name="Winkel M."/>
            <person name="Mussmann M."/>
            <person name="Bailey J."/>
        </authorList>
    </citation>
    <scope>NUCLEOTIDE SEQUENCE [LARGE SCALE GENOMIC DNA]</scope>
    <source>
        <strain evidence="1">Hydrate Ridge</strain>
    </source>
</reference>
<evidence type="ECO:0000313" key="2">
    <source>
        <dbReference type="Proteomes" id="UP000030428"/>
    </source>
</evidence>
<dbReference type="Gene3D" id="1.25.40.10">
    <property type="entry name" value="Tetratricopeptide repeat domain"/>
    <property type="match status" value="1"/>
</dbReference>
<dbReference type="SUPFAM" id="SSF48452">
    <property type="entry name" value="TPR-like"/>
    <property type="match status" value="2"/>
</dbReference>
<sequence>MTNTTKVLWLWPENTHIRWWTPAESGLLSLTTPGYVDPYSNVRDWQQRSLSSALKHELYQIINQQLAKAPDGLRLYLTADLSIEWQSFPFEWFQSDKGRSLQGQLLVEREVPRTTAEPVFPLKESKMAILNLLPRDERHYFNEIGDIDGVQVYTGKNTAEIFLAANNLSALSLLCVIAHGSEQSLPFLSEKGELWKLPTEHEFPPLVVLLNCATDHNHAMHSNLMDYGKSLLQSGTQTVLAPVGQLDAEQAGSFLKTFLEAWQTGQRVDDILLKAKANSEYAAQRLQLLGRGDLRCQTEAQTSHLPLLVNRITFQSFQNEGNLHNAVEELRQALNIPYETEPEKQLLKRLDQIEQQLWPLSRSWVVPLLAHLAQAYNHGLFGKYERARADLDQQAQSPAVYHYWADIYYRQGRYALAIEETVKGIKALTKDTLCTLGEDIVGQLANFLIDLNMPQESEFLCDVLTHCLAKQQTEMGKFNRHKLLDRHARTYLRQGKPEAAIAKYKRKRQESMRDFGEDGHRELAWLLYITAFVGHQDALTYANEAKTILANATIGEGNDNNIYLMRALAVWAWRDNEQAAVELLMQYADILNEHLYKGDAGPSGLIFSYLQLYQRANPEIRLDLPALDAVQAALDTDGYWIELVALSCLLNAGDKQRWLRKFQTQRADCLQSLEKLPTWLLEEWDFKASVERQNRRETEVFLDDNTPSRETVVEMGLLPL</sequence>
<dbReference type="AlphaFoldDB" id="A0A0A6RNN6"/>
<dbReference type="InterPro" id="IPR011990">
    <property type="entry name" value="TPR-like_helical_dom_sf"/>
</dbReference>
<name>A0A0A6RNN6_9GAMM</name>
<keyword evidence="2" id="KW-1185">Reference proteome</keyword>